<feature type="domain" description="DUF4349" evidence="3">
    <location>
        <begin position="188"/>
        <end position="406"/>
    </location>
</feature>
<keyword evidence="5" id="KW-1185">Reference proteome</keyword>
<accession>A0ABT1NB71</accession>
<dbReference type="Pfam" id="PF13490">
    <property type="entry name" value="zf-HC2"/>
    <property type="match status" value="1"/>
</dbReference>
<feature type="transmembrane region" description="Helical" evidence="1">
    <location>
        <begin position="87"/>
        <end position="107"/>
    </location>
</feature>
<dbReference type="Proteomes" id="UP001651880">
    <property type="component" value="Unassembled WGS sequence"/>
</dbReference>
<organism evidence="4 5">
    <name type="scientific">Lutispora saccharofermentans</name>
    <dbReference type="NCBI Taxonomy" id="3024236"/>
    <lineage>
        <taxon>Bacteria</taxon>
        <taxon>Bacillati</taxon>
        <taxon>Bacillota</taxon>
        <taxon>Clostridia</taxon>
        <taxon>Lutisporales</taxon>
        <taxon>Lutisporaceae</taxon>
        <taxon>Lutispora</taxon>
    </lineage>
</organism>
<evidence type="ECO:0000259" key="2">
    <source>
        <dbReference type="Pfam" id="PF13490"/>
    </source>
</evidence>
<evidence type="ECO:0000256" key="1">
    <source>
        <dbReference type="SAM" id="Phobius"/>
    </source>
</evidence>
<gene>
    <name evidence="4" type="ORF">LJD61_02910</name>
</gene>
<dbReference type="Pfam" id="PF14257">
    <property type="entry name" value="DUF4349"/>
    <property type="match status" value="1"/>
</dbReference>
<evidence type="ECO:0000313" key="5">
    <source>
        <dbReference type="Proteomes" id="UP001651880"/>
    </source>
</evidence>
<dbReference type="InterPro" id="IPR027383">
    <property type="entry name" value="Znf_put"/>
</dbReference>
<sequence length="421" mass="47253">MDCELVTSLMSSYIDKDMNEIDKIELEKHLESCPDCMEEYRLLLSAVQYCNELEEIELPGTFHHDLMQKLQELGSDNKKKSFFNRNWSWMAGVAAVFVVAVIGLSSLDRLPRFDTSNTAVEESAGYGAVPQAKAKMTGEAPAEYDRGAVNFSESIEIPAADMAANYALKSTSVALDKAKESEQQSFERKIITSGNVSLEVADFDDKMKSIEELAERNGGYVENSNVDNNVYYGAEGKSDKLKTGSITLRIPAAKFSSTVEEIKTMGEVINHNTNSVDITEQYYDTTTRVENLKVQENRLRELVGMAKNVDEILKIENELNRVRSDIELMSTDIKRWDKQVSLSSLYVSLKEIKAGKLETLNIPTIWTKAYKGFYGAINNILRGAEGLFVYTVTALPYIFILAIVSLISYLILLKVRPKKIK</sequence>
<comment type="caution">
    <text evidence="4">The sequence shown here is derived from an EMBL/GenBank/DDBJ whole genome shotgun (WGS) entry which is preliminary data.</text>
</comment>
<proteinExistence type="predicted"/>
<keyword evidence="1" id="KW-0472">Membrane</keyword>
<reference evidence="4 5" key="1">
    <citation type="submission" date="2021-10" db="EMBL/GenBank/DDBJ databases">
        <title>Lutispora strain m25 sp. nov., a thermophilic, non-spore-forming bacterium isolated from a lab-scale methanogenic bioreactor digesting anaerobic sludge.</title>
        <authorList>
            <person name="El Houari A."/>
            <person name="Mcdonald J."/>
        </authorList>
    </citation>
    <scope>NUCLEOTIDE SEQUENCE [LARGE SCALE GENOMIC DNA]</scope>
    <source>
        <strain evidence="5">m25</strain>
    </source>
</reference>
<dbReference type="InterPro" id="IPR025645">
    <property type="entry name" value="DUF4349"/>
</dbReference>
<dbReference type="EMBL" id="JAJEKE010000001">
    <property type="protein sequence ID" value="MCQ1528500.1"/>
    <property type="molecule type" value="Genomic_DNA"/>
</dbReference>
<keyword evidence="1" id="KW-0812">Transmembrane</keyword>
<protein>
    <submittedName>
        <fullName evidence="4">DUF4349 domain-containing protein</fullName>
    </submittedName>
</protein>
<evidence type="ECO:0000313" key="4">
    <source>
        <dbReference type="EMBL" id="MCQ1528500.1"/>
    </source>
</evidence>
<keyword evidence="1" id="KW-1133">Transmembrane helix</keyword>
<name>A0ABT1NB71_9FIRM</name>
<evidence type="ECO:0000259" key="3">
    <source>
        <dbReference type="Pfam" id="PF14257"/>
    </source>
</evidence>
<feature type="domain" description="Putative zinc-finger" evidence="2">
    <location>
        <begin position="3"/>
        <end position="36"/>
    </location>
</feature>
<feature type="transmembrane region" description="Helical" evidence="1">
    <location>
        <begin position="387"/>
        <end position="412"/>
    </location>
</feature>
<dbReference type="RefSeq" id="WP_255225983.1">
    <property type="nucleotide sequence ID" value="NZ_JAJEKE010000001.1"/>
</dbReference>